<dbReference type="EMBL" id="BAABFO010000002">
    <property type="protein sequence ID" value="GAA4324021.1"/>
    <property type="molecule type" value="Genomic_DNA"/>
</dbReference>
<keyword evidence="4" id="KW-1185">Reference proteome</keyword>
<evidence type="ECO:0000313" key="3">
    <source>
        <dbReference type="EMBL" id="GAA4324021.1"/>
    </source>
</evidence>
<comment type="similarity">
    <text evidence="1">Belongs to the UPF0065 (bug) family.</text>
</comment>
<gene>
    <name evidence="3" type="ORF">GCM10023144_05260</name>
</gene>
<accession>A0ABP8GGK1</accession>
<dbReference type="CDD" id="cd07012">
    <property type="entry name" value="PBP2_Bug_TTT"/>
    <property type="match status" value="1"/>
</dbReference>
<reference evidence="4" key="1">
    <citation type="journal article" date="2019" name="Int. J. Syst. Evol. Microbiol.">
        <title>The Global Catalogue of Microorganisms (GCM) 10K type strain sequencing project: providing services to taxonomists for standard genome sequencing and annotation.</title>
        <authorList>
            <consortium name="The Broad Institute Genomics Platform"/>
            <consortium name="The Broad Institute Genome Sequencing Center for Infectious Disease"/>
            <person name="Wu L."/>
            <person name="Ma J."/>
        </authorList>
    </citation>
    <scope>NUCLEOTIDE SEQUENCE [LARGE SCALE GENOMIC DNA]</scope>
    <source>
        <strain evidence="4">JCM 17666</strain>
    </source>
</reference>
<name>A0ABP8GGK1_9BURK</name>
<sequence>MNRRSFVALIRAAILAATALAAGAATAQVQSYPNKPVRVIVPFAPGGGIDILIRAIGAELAQKWKQPVVVENRAGAGSLIGAEAVATAPADGYTLLATVNQTLVANRYLYKQLPYDPDRSFAPITMMVRSDQLILANANVPVKNFKELLALARRQPGKLTYGSFGNGSQPHLLFELVKNRESVDMLHVPYKGINPLLTALAAGEVMLATGSANVAAPLIAAGKIKPVSVAGKERVAQYPDVPTADEEGYPYVRASIWYGLFAPAGTPQPVLDKIRDDIRAILKQPDFAEKQATSKGLTVIASDGARLRQEIREEAAIVGDMVKAAGVQPE</sequence>
<dbReference type="PANTHER" id="PTHR42928">
    <property type="entry name" value="TRICARBOXYLATE-BINDING PROTEIN"/>
    <property type="match status" value="1"/>
</dbReference>
<dbReference type="Gene3D" id="3.40.190.150">
    <property type="entry name" value="Bordetella uptake gene, domain 1"/>
    <property type="match status" value="1"/>
</dbReference>
<evidence type="ECO:0000256" key="2">
    <source>
        <dbReference type="SAM" id="SignalP"/>
    </source>
</evidence>
<dbReference type="SUPFAM" id="SSF53850">
    <property type="entry name" value="Periplasmic binding protein-like II"/>
    <property type="match status" value="1"/>
</dbReference>
<evidence type="ECO:0000256" key="1">
    <source>
        <dbReference type="ARBA" id="ARBA00006987"/>
    </source>
</evidence>
<dbReference type="InterPro" id="IPR005064">
    <property type="entry name" value="BUG"/>
</dbReference>
<dbReference type="PANTHER" id="PTHR42928:SF5">
    <property type="entry name" value="BLR1237 PROTEIN"/>
    <property type="match status" value="1"/>
</dbReference>
<dbReference type="Proteomes" id="UP001501671">
    <property type="component" value="Unassembled WGS sequence"/>
</dbReference>
<dbReference type="PIRSF" id="PIRSF017082">
    <property type="entry name" value="YflP"/>
    <property type="match status" value="1"/>
</dbReference>
<dbReference type="Pfam" id="PF03401">
    <property type="entry name" value="TctC"/>
    <property type="match status" value="1"/>
</dbReference>
<proteinExistence type="inferred from homology"/>
<organism evidence="3 4">
    <name type="scientific">Pigmentiphaga soli</name>
    <dbReference type="NCBI Taxonomy" id="1007095"/>
    <lineage>
        <taxon>Bacteria</taxon>
        <taxon>Pseudomonadati</taxon>
        <taxon>Pseudomonadota</taxon>
        <taxon>Betaproteobacteria</taxon>
        <taxon>Burkholderiales</taxon>
        <taxon>Alcaligenaceae</taxon>
        <taxon>Pigmentiphaga</taxon>
    </lineage>
</organism>
<feature type="chain" id="PRO_5046178804" evidence="2">
    <location>
        <begin position="28"/>
        <end position="330"/>
    </location>
</feature>
<dbReference type="RefSeq" id="WP_345246042.1">
    <property type="nucleotide sequence ID" value="NZ_BAABFO010000002.1"/>
</dbReference>
<dbReference type="InterPro" id="IPR042100">
    <property type="entry name" value="Bug_dom1"/>
</dbReference>
<evidence type="ECO:0000313" key="4">
    <source>
        <dbReference type="Proteomes" id="UP001501671"/>
    </source>
</evidence>
<protein>
    <submittedName>
        <fullName evidence="3">Tripartite tricarboxylate transporter substrate binding protein</fullName>
    </submittedName>
</protein>
<dbReference type="Gene3D" id="3.40.190.10">
    <property type="entry name" value="Periplasmic binding protein-like II"/>
    <property type="match status" value="1"/>
</dbReference>
<feature type="signal peptide" evidence="2">
    <location>
        <begin position="1"/>
        <end position="27"/>
    </location>
</feature>
<comment type="caution">
    <text evidence="3">The sequence shown here is derived from an EMBL/GenBank/DDBJ whole genome shotgun (WGS) entry which is preliminary data.</text>
</comment>
<keyword evidence="2" id="KW-0732">Signal</keyword>